<gene>
    <name evidence="1" type="ORF">F7D95_14515</name>
</gene>
<dbReference type="RefSeq" id="WP_153129378.1">
    <property type="nucleotide sequence ID" value="NZ_VZCW01000369.1"/>
</dbReference>
<name>A0AA90UI37_9BACT</name>
<comment type="caution">
    <text evidence="1">The sequence shown here is derived from an EMBL/GenBank/DDBJ whole genome shotgun (WGS) entry which is preliminary data.</text>
</comment>
<proteinExistence type="predicted"/>
<evidence type="ECO:0000313" key="2">
    <source>
        <dbReference type="Proteomes" id="UP000442105"/>
    </source>
</evidence>
<sequence length="330" mass="37408">MANSYALNLYSIRLQKRFDTKKEYILSDFGAKQDMLSIIENMFESWKFKGKMTQKSDEATVEKNQILKVDEEKVVKIQLNDDGSFSLTRIGRMLEGVIMYGESGTSEVVVNSNNGKYLYTKKKEDAPLKPFFFKFYIPENSVVGFLIVESMSSSGIATIIQRNLLNFYSQKDNDAILKIQPVGISELADSAMEKSKGVKRITLRSISNAGFNVSKLAGDHVTNKDYTVDYVIKAKSVLFQKNLFDKLRSSRNTQSQFYEIDGQNFEDISVTMNIDGHERTLSVGQFSKLGTSMDITNKIVKGDDGYPTYDSINKQAMILISLIKKQYDLK</sequence>
<evidence type="ECO:0000313" key="1">
    <source>
        <dbReference type="EMBL" id="MQN13976.1"/>
    </source>
</evidence>
<organism evidence="1 2">
    <name type="scientific">Segatella copri</name>
    <dbReference type="NCBI Taxonomy" id="165179"/>
    <lineage>
        <taxon>Bacteria</taxon>
        <taxon>Pseudomonadati</taxon>
        <taxon>Bacteroidota</taxon>
        <taxon>Bacteroidia</taxon>
        <taxon>Bacteroidales</taxon>
        <taxon>Prevotellaceae</taxon>
        <taxon>Segatella</taxon>
    </lineage>
</organism>
<protein>
    <submittedName>
        <fullName evidence="1">Uncharacterized protein</fullName>
    </submittedName>
</protein>
<dbReference type="AlphaFoldDB" id="A0AA90UI37"/>
<dbReference type="EMBL" id="VZCW01000369">
    <property type="protein sequence ID" value="MQN13976.1"/>
    <property type="molecule type" value="Genomic_DNA"/>
</dbReference>
<reference evidence="2" key="1">
    <citation type="submission" date="2019-09" db="EMBL/GenBank/DDBJ databases">
        <title>Distinct polysaccharide growth profiles of human intestinal Prevotella copri isolates.</title>
        <authorList>
            <person name="Fehlner-Peach H."/>
            <person name="Magnabosco C."/>
            <person name="Raghavan V."/>
            <person name="Scher J.U."/>
            <person name="Tett A."/>
            <person name="Cox L.M."/>
            <person name="Gottsegen C."/>
            <person name="Watters A."/>
            <person name="Wiltshire- Gordon J.D."/>
            <person name="Segata N."/>
            <person name="Bonneau R."/>
            <person name="Littman D.R."/>
        </authorList>
    </citation>
    <scope>NUCLEOTIDE SEQUENCE [LARGE SCALE GENOMIC DNA]</scope>
    <source>
        <strain evidence="2">iAQ1179</strain>
    </source>
</reference>
<dbReference type="Proteomes" id="UP000442105">
    <property type="component" value="Unassembled WGS sequence"/>
</dbReference>
<accession>A0AA90UI37</accession>